<dbReference type="AlphaFoldDB" id="A0A5B7CZM1"/>
<name>A0A5B7CZM1_PORTR</name>
<evidence type="ECO:0000313" key="2">
    <source>
        <dbReference type="Proteomes" id="UP000324222"/>
    </source>
</evidence>
<dbReference type="Proteomes" id="UP000324222">
    <property type="component" value="Unassembled WGS sequence"/>
</dbReference>
<accession>A0A5B7CZM1</accession>
<comment type="caution">
    <text evidence="1">The sequence shown here is derived from an EMBL/GenBank/DDBJ whole genome shotgun (WGS) entry which is preliminary data.</text>
</comment>
<proteinExistence type="predicted"/>
<sequence>MEYCQDTGEVLLGVLAWVMGGRSTGRYLARPSKCHAFVSTCGFSLCGSDFHATPDTPPTPH</sequence>
<reference evidence="1 2" key="1">
    <citation type="submission" date="2019-05" db="EMBL/GenBank/DDBJ databases">
        <title>Another draft genome of Portunus trituberculatus and its Hox gene families provides insights of decapod evolution.</title>
        <authorList>
            <person name="Jeong J.-H."/>
            <person name="Song I."/>
            <person name="Kim S."/>
            <person name="Choi T."/>
            <person name="Kim D."/>
            <person name="Ryu S."/>
            <person name="Kim W."/>
        </authorList>
    </citation>
    <scope>NUCLEOTIDE SEQUENCE [LARGE SCALE GENOMIC DNA]</scope>
    <source>
        <tissue evidence="1">Muscle</tissue>
    </source>
</reference>
<gene>
    <name evidence="1" type="ORF">E2C01_008002</name>
</gene>
<protein>
    <submittedName>
        <fullName evidence="1">Uncharacterized protein</fullName>
    </submittedName>
</protein>
<organism evidence="1 2">
    <name type="scientific">Portunus trituberculatus</name>
    <name type="common">Swimming crab</name>
    <name type="synonym">Neptunus trituberculatus</name>
    <dbReference type="NCBI Taxonomy" id="210409"/>
    <lineage>
        <taxon>Eukaryota</taxon>
        <taxon>Metazoa</taxon>
        <taxon>Ecdysozoa</taxon>
        <taxon>Arthropoda</taxon>
        <taxon>Crustacea</taxon>
        <taxon>Multicrustacea</taxon>
        <taxon>Malacostraca</taxon>
        <taxon>Eumalacostraca</taxon>
        <taxon>Eucarida</taxon>
        <taxon>Decapoda</taxon>
        <taxon>Pleocyemata</taxon>
        <taxon>Brachyura</taxon>
        <taxon>Eubrachyura</taxon>
        <taxon>Portunoidea</taxon>
        <taxon>Portunidae</taxon>
        <taxon>Portuninae</taxon>
        <taxon>Portunus</taxon>
    </lineage>
</organism>
<evidence type="ECO:0000313" key="1">
    <source>
        <dbReference type="EMBL" id="MPC15217.1"/>
    </source>
</evidence>
<keyword evidence="2" id="KW-1185">Reference proteome</keyword>
<dbReference type="EMBL" id="VSRR010000409">
    <property type="protein sequence ID" value="MPC15217.1"/>
    <property type="molecule type" value="Genomic_DNA"/>
</dbReference>